<dbReference type="Pfam" id="PF11127">
    <property type="entry name" value="YgaP-like_TM"/>
    <property type="match status" value="1"/>
</dbReference>
<dbReference type="KEGG" id="nli:G3M70_16520"/>
<evidence type="ECO:0000313" key="3">
    <source>
        <dbReference type="EMBL" id="QPJ63393.1"/>
    </source>
</evidence>
<dbReference type="AlphaFoldDB" id="A0A7T0G1W4"/>
<reference evidence="3 4" key="1">
    <citation type="submission" date="2020-02" db="EMBL/GenBank/DDBJ databases">
        <title>Genomic and physiological characterization of two novel Nitrospinaceae genera.</title>
        <authorList>
            <person name="Mueller A.J."/>
            <person name="Jung M.-Y."/>
            <person name="Strachan C.R."/>
            <person name="Herbold C.W."/>
            <person name="Kirkegaard R.H."/>
            <person name="Daims H."/>
        </authorList>
    </citation>
    <scope>NUCLEOTIDE SEQUENCE [LARGE SCALE GENOMIC DNA]</scope>
    <source>
        <strain evidence="3">EB</strain>
    </source>
</reference>
<keyword evidence="1" id="KW-0472">Membrane</keyword>
<feature type="transmembrane region" description="Helical" evidence="1">
    <location>
        <begin position="12"/>
        <end position="41"/>
    </location>
</feature>
<sequence>MKNVGTTDRLIRMILGLGLVFGGIASNGSLGCAFVIVGLVVTFSGMTGKCVFYTCQGINTCALPPKAEN</sequence>
<evidence type="ECO:0000313" key="4">
    <source>
        <dbReference type="Proteomes" id="UP000594688"/>
    </source>
</evidence>
<dbReference type="InterPro" id="IPR021309">
    <property type="entry name" value="YgaP-like_TM"/>
</dbReference>
<name>A0A7T0G1W4_9BACT</name>
<keyword evidence="1" id="KW-1133">Transmembrane helix</keyword>
<keyword evidence="1" id="KW-0812">Transmembrane</keyword>
<dbReference type="PROSITE" id="PS51257">
    <property type="entry name" value="PROKAR_LIPOPROTEIN"/>
    <property type="match status" value="1"/>
</dbReference>
<dbReference type="EMBL" id="CP048685">
    <property type="protein sequence ID" value="QPJ63393.1"/>
    <property type="molecule type" value="Genomic_DNA"/>
</dbReference>
<evidence type="ECO:0000256" key="1">
    <source>
        <dbReference type="SAM" id="Phobius"/>
    </source>
</evidence>
<accession>A0A7T0G1W4</accession>
<feature type="domain" description="Inner membrane protein YgaP-like transmembrane" evidence="2">
    <location>
        <begin position="1"/>
        <end position="62"/>
    </location>
</feature>
<proteinExistence type="predicted"/>
<gene>
    <name evidence="3" type="ORF">G3M70_16520</name>
</gene>
<evidence type="ECO:0000259" key="2">
    <source>
        <dbReference type="Pfam" id="PF11127"/>
    </source>
</evidence>
<protein>
    <submittedName>
        <fullName evidence="3">DUF2892 domain-containing protein</fullName>
    </submittedName>
</protein>
<organism evidence="3 4">
    <name type="scientific">Candidatus Nitronauta litoralis</name>
    <dbReference type="NCBI Taxonomy" id="2705533"/>
    <lineage>
        <taxon>Bacteria</taxon>
        <taxon>Pseudomonadati</taxon>
        <taxon>Nitrospinota/Tectimicrobiota group</taxon>
        <taxon>Nitrospinota</taxon>
        <taxon>Nitrospinia</taxon>
        <taxon>Nitrospinales</taxon>
        <taxon>Nitrospinaceae</taxon>
        <taxon>Candidatus Nitronauta</taxon>
    </lineage>
</organism>
<dbReference type="Proteomes" id="UP000594688">
    <property type="component" value="Chromosome"/>
</dbReference>